<evidence type="ECO:0000259" key="5">
    <source>
        <dbReference type="PROSITE" id="PS50110"/>
    </source>
</evidence>
<dbReference type="PANTHER" id="PTHR43367:SF1">
    <property type="entry name" value="TWO-COMPONENT RESPONSE REGULATOR-LIKE APRR6-RELATED"/>
    <property type="match status" value="1"/>
</dbReference>
<keyword evidence="4" id="KW-0175">Coiled coil</keyword>
<feature type="domain" description="ANTAR" evidence="6">
    <location>
        <begin position="125"/>
        <end position="186"/>
    </location>
</feature>
<dbReference type="PROSITE" id="PS50110">
    <property type="entry name" value="RESPONSE_REGULATORY"/>
    <property type="match status" value="1"/>
</dbReference>
<keyword evidence="3" id="KW-0597">Phosphoprotein</keyword>
<reference evidence="7 8" key="1">
    <citation type="submission" date="2023-04" db="EMBL/GenBank/DDBJ databases">
        <authorList>
            <person name="Hsu D."/>
        </authorList>
    </citation>
    <scope>NUCLEOTIDE SEQUENCE [LARGE SCALE GENOMIC DNA]</scope>
    <source>
        <strain evidence="7 8">MK1</strain>
    </source>
</reference>
<dbReference type="Gene3D" id="3.40.50.2300">
    <property type="match status" value="1"/>
</dbReference>
<dbReference type="InterPro" id="IPR005561">
    <property type="entry name" value="ANTAR"/>
</dbReference>
<comment type="function">
    <text evidence="2">May play the central regulatory role in sporulation. It may be an element of the effector pathway responsible for the activation of sporulation genes in response to nutritional stress. Spo0A may act in concert with spo0H (a sigma factor) to control the expression of some genes that are critical to the sporulation process.</text>
</comment>
<gene>
    <name evidence="7" type="ORF">MFMK1_000251</name>
</gene>
<dbReference type="RefSeq" id="WP_366923376.1">
    <property type="nucleotide sequence ID" value="NZ_CP121694.1"/>
</dbReference>
<name>A0AAU0UJU2_9FIRM</name>
<evidence type="ECO:0000313" key="7">
    <source>
        <dbReference type="EMBL" id="WRO20481.1"/>
    </source>
</evidence>
<dbReference type="InterPro" id="IPR001789">
    <property type="entry name" value="Sig_transdc_resp-reg_receiver"/>
</dbReference>
<dbReference type="GO" id="GO:0003723">
    <property type="term" value="F:RNA binding"/>
    <property type="evidence" value="ECO:0007669"/>
    <property type="project" value="InterPro"/>
</dbReference>
<dbReference type="Proteomes" id="UP001329915">
    <property type="component" value="Chromosome"/>
</dbReference>
<dbReference type="AlphaFoldDB" id="A0AAU0UJU2"/>
<dbReference type="Pfam" id="PF03861">
    <property type="entry name" value="ANTAR"/>
    <property type="match status" value="1"/>
</dbReference>
<evidence type="ECO:0000256" key="4">
    <source>
        <dbReference type="SAM" id="Coils"/>
    </source>
</evidence>
<evidence type="ECO:0000313" key="8">
    <source>
        <dbReference type="Proteomes" id="UP001329915"/>
    </source>
</evidence>
<evidence type="ECO:0000259" key="6">
    <source>
        <dbReference type="PROSITE" id="PS50921"/>
    </source>
</evidence>
<sequence length="199" mass="22844">MFGARIIVADSDARFRQKLNKLLTKAGYLVVAEEDDGRKAIQAIHTMQPDLVIIDSQLPGKNGLEIAKIVEEGRVAPVLLLTAYNHREMVEKAKESWVFAYLVKPVNEANLFPAMEIAMANYRKLIKLEQKISQLEETLETRKLVDRAKGMLMETLNISEPQSFRLLQTQSMQRRQSMRQVAEIILSYSVEQLKEKIHY</sequence>
<organism evidence="7 8">
    <name type="scientific">Metallumcola ferriviriculae</name>
    <dbReference type="NCBI Taxonomy" id="3039180"/>
    <lineage>
        <taxon>Bacteria</taxon>
        <taxon>Bacillati</taxon>
        <taxon>Bacillota</taxon>
        <taxon>Clostridia</taxon>
        <taxon>Neomoorellales</taxon>
        <taxon>Desulfitibacteraceae</taxon>
        <taxon>Metallumcola</taxon>
    </lineage>
</organism>
<dbReference type="Gene3D" id="1.10.10.10">
    <property type="entry name" value="Winged helix-like DNA-binding domain superfamily/Winged helix DNA-binding domain"/>
    <property type="match status" value="1"/>
</dbReference>
<dbReference type="EMBL" id="CP121694">
    <property type="protein sequence ID" value="WRO20481.1"/>
    <property type="molecule type" value="Genomic_DNA"/>
</dbReference>
<protein>
    <recommendedName>
        <fullName evidence="1">Stage 0 sporulation protein A homolog</fullName>
    </recommendedName>
</protein>
<dbReference type="KEGG" id="dbc:MFMK1_000251"/>
<dbReference type="InterPro" id="IPR008327">
    <property type="entry name" value="Sig_transdc_resp-reg_antiterm"/>
</dbReference>
<evidence type="ECO:0000256" key="3">
    <source>
        <dbReference type="PROSITE-ProRule" id="PRU00169"/>
    </source>
</evidence>
<feature type="coiled-coil region" evidence="4">
    <location>
        <begin position="118"/>
        <end position="145"/>
    </location>
</feature>
<dbReference type="PIRSF" id="PIRSF036382">
    <property type="entry name" value="RR_antiterm"/>
    <property type="match status" value="1"/>
</dbReference>
<dbReference type="PANTHER" id="PTHR43367">
    <property type="match status" value="1"/>
</dbReference>
<dbReference type="SMART" id="SM01012">
    <property type="entry name" value="ANTAR"/>
    <property type="match status" value="1"/>
</dbReference>
<dbReference type="SUPFAM" id="SSF52172">
    <property type="entry name" value="CheY-like"/>
    <property type="match status" value="1"/>
</dbReference>
<feature type="modified residue" description="4-aspartylphosphate" evidence="3">
    <location>
        <position position="55"/>
    </location>
</feature>
<dbReference type="InterPro" id="IPR011006">
    <property type="entry name" value="CheY-like_superfamily"/>
</dbReference>
<accession>A0AAU0UJU2</accession>
<keyword evidence="8" id="KW-1185">Reference proteome</keyword>
<dbReference type="SMART" id="SM00448">
    <property type="entry name" value="REC"/>
    <property type="match status" value="1"/>
</dbReference>
<dbReference type="Pfam" id="PF00072">
    <property type="entry name" value="Response_reg"/>
    <property type="match status" value="1"/>
</dbReference>
<dbReference type="GO" id="GO:0000160">
    <property type="term" value="P:phosphorelay signal transduction system"/>
    <property type="evidence" value="ECO:0007669"/>
    <property type="project" value="InterPro"/>
</dbReference>
<evidence type="ECO:0000256" key="1">
    <source>
        <dbReference type="ARBA" id="ARBA00018672"/>
    </source>
</evidence>
<dbReference type="PROSITE" id="PS50921">
    <property type="entry name" value="ANTAR"/>
    <property type="match status" value="1"/>
</dbReference>
<proteinExistence type="predicted"/>
<dbReference type="InterPro" id="IPR036388">
    <property type="entry name" value="WH-like_DNA-bd_sf"/>
</dbReference>
<evidence type="ECO:0000256" key="2">
    <source>
        <dbReference type="ARBA" id="ARBA00024867"/>
    </source>
</evidence>
<feature type="domain" description="Response regulatory" evidence="5">
    <location>
        <begin position="5"/>
        <end position="119"/>
    </location>
</feature>